<feature type="compositionally biased region" description="Low complexity" evidence="2">
    <location>
        <begin position="4052"/>
        <end position="4069"/>
    </location>
</feature>
<reference evidence="3 4" key="1">
    <citation type="submission" date="2019-12" db="EMBL/GenBank/DDBJ databases">
        <title>Whole genome sequencing of endophytic Actinobacterium Micromonospora sp. MPMI6T.</title>
        <authorList>
            <person name="Evv R."/>
            <person name="Podile A.R."/>
        </authorList>
    </citation>
    <scope>NUCLEOTIDE SEQUENCE [LARGE SCALE GENOMIC DNA]</scope>
    <source>
        <strain evidence="3 4">MPMI6</strain>
    </source>
</reference>
<feature type="region of interest" description="Disordered" evidence="2">
    <location>
        <begin position="4093"/>
        <end position="4132"/>
    </location>
</feature>
<evidence type="ECO:0000256" key="2">
    <source>
        <dbReference type="SAM" id="MobiDB-lite"/>
    </source>
</evidence>
<comment type="caution">
    <text evidence="3">The sequence shown here is derived from an EMBL/GenBank/DDBJ whole genome shotgun (WGS) entry which is preliminary data.</text>
</comment>
<dbReference type="Proteomes" id="UP000823521">
    <property type="component" value="Unassembled WGS sequence"/>
</dbReference>
<feature type="region of interest" description="Disordered" evidence="2">
    <location>
        <begin position="1528"/>
        <end position="1558"/>
    </location>
</feature>
<feature type="region of interest" description="Disordered" evidence="2">
    <location>
        <begin position="4150"/>
        <end position="4175"/>
    </location>
</feature>
<feature type="region of interest" description="Disordered" evidence="2">
    <location>
        <begin position="4047"/>
        <end position="4072"/>
    </location>
</feature>
<gene>
    <name evidence="3" type="ORF">GSF22_19680</name>
</gene>
<accession>A0ABS3VUR7</accession>
<dbReference type="RefSeq" id="WP_208815203.1">
    <property type="nucleotide sequence ID" value="NZ_WVUH01000178.1"/>
</dbReference>
<protein>
    <recommendedName>
        <fullName evidence="5">DUF4347 domain-containing protein</fullName>
    </recommendedName>
</protein>
<name>A0ABS3VUR7_MICEH</name>
<evidence type="ECO:0008006" key="5">
    <source>
        <dbReference type="Google" id="ProtNLM"/>
    </source>
</evidence>
<feature type="compositionally biased region" description="Polar residues" evidence="2">
    <location>
        <begin position="3223"/>
        <end position="3243"/>
    </location>
</feature>
<feature type="region of interest" description="Disordered" evidence="2">
    <location>
        <begin position="1776"/>
        <end position="1825"/>
    </location>
</feature>
<dbReference type="EMBL" id="WVUH01000178">
    <property type="protein sequence ID" value="MBO4208211.1"/>
    <property type="molecule type" value="Genomic_DNA"/>
</dbReference>
<feature type="coiled-coil region" evidence="1">
    <location>
        <begin position="381"/>
        <end position="408"/>
    </location>
</feature>
<keyword evidence="4" id="KW-1185">Reference proteome</keyword>
<proteinExistence type="predicted"/>
<evidence type="ECO:0000256" key="1">
    <source>
        <dbReference type="SAM" id="Coils"/>
    </source>
</evidence>
<feature type="region of interest" description="Disordered" evidence="2">
    <location>
        <begin position="2004"/>
        <end position="2023"/>
    </location>
</feature>
<evidence type="ECO:0000313" key="3">
    <source>
        <dbReference type="EMBL" id="MBO4208211.1"/>
    </source>
</evidence>
<evidence type="ECO:0000313" key="4">
    <source>
        <dbReference type="Proteomes" id="UP000823521"/>
    </source>
</evidence>
<organism evidence="3 4">
    <name type="scientific">Micromonospora echinofusca</name>
    <dbReference type="NCBI Taxonomy" id="47858"/>
    <lineage>
        <taxon>Bacteria</taxon>
        <taxon>Bacillati</taxon>
        <taxon>Actinomycetota</taxon>
        <taxon>Actinomycetes</taxon>
        <taxon>Micromonosporales</taxon>
        <taxon>Micromonosporaceae</taxon>
        <taxon>Micromonospora</taxon>
    </lineage>
</organism>
<keyword evidence="1" id="KW-0175">Coiled coil</keyword>
<feature type="region of interest" description="Disordered" evidence="2">
    <location>
        <begin position="3217"/>
        <end position="3249"/>
    </location>
</feature>
<sequence>MADDSAGQPSLVVRPEVLSPLEGALIVFVDQRLLVENPFVDAQLLVAAFERVMGSLQQHHAVVVLAGFAAANEIALPQISGRYPDTIFVAPGRPLVVSDDRLAVDRRRDSLWVEYHGGRRGTRDFRELTQTVIAEIRGVRNPESSLPEQGVFAAGRLLWLADRPEADIAPLVPGMVTVVSQPGPRVAAGHTASAPRIAVGGEFMTAVEFADYLRGIDGWPEEGGPDVLLMAGDSGVVPGVSFAAQLRDALRVGVLASRTPVFTRADGDVRAGIGLSMDDGQIRLQIGVAGWEWYAPIPRLPVDRMSASLADTLRALGRQQVSWPALGMGQNDISTWGGHEQWLGASFAATPAAVAPAAVAPGLPNARTMEAVDEAAFAADLAEVQERIAALEAGNDGLSAALADLSEDDLVTLWRYLADRADTYELSPVALEHTPEDRLVLAHILDPAWDAWVQLPGHPDEDGLSYAYVKVSPGLLPLESILRYANNVHAGPILTGARRVRPEGSVEIAISNQYVKTIAGLHDDVSGLASLAHENWCLTVTSGSDPTYVFTPFSEELDLRASVEAMRITPHAGLQESALKMGRVWDPDLNKHFYPIFLHNYLQLRYGNESHVSGVAAELRMRRDLWRDKTLVLVVESSHSSGNPFAQRLADLLDQVVVAATGAIMVLDNKIESGGLATFRDAASGKLKMGLLRNRQGWHAFWPRTGRGLLMGPFPARPDIAPVELPGVGMENVQAPLAHESDPLNQVMPTYDVGAALPRQQPPVGPLSDSAQAMYDQSIAVPGMRILKGNPVAGELLEEVVWAVRAPTVSQMYTIDMHGGEMVVKVGDAGFDPFYLAEVLVNDPYWQPGDDGKRPDLLLGFCNPYAQSDSTDQIPFLPVAQRCADALVQKLDGDIAIYAAGGLVSYDQVDREFYVNVMVPASGGESVRLVTDHPAAKFYKVAGRRIGEHLSAPVPSHPRFPVSAHARHYEEELSEPPVRVPLDLEFPVSAQWRAQPADLMAAELVGLGGDFGGDLQSLRVSAPDQLGLSSWEARALWRLLWEYEDVQRNTAILDTATSLERYEAGLWRGLVRTAVSAVNALPDRGFGETGWGYVSIPARDGVDPVRQVEDWLRDPGPGPVRVLSSLRPQPDQILIGIGGGMVKDVTVLAPDMPGSQAIGLANLRGVRLDVRPASTEQSFVTVVPHSSPAPSVHSLAESDDTASSIYALFGHVEPAASEGREPDSLPDPVAGRPVAAGAQLSAAESAAVFDYLMDWSSTLALTEETTGEGGRDRAMWESIVEPFRELSRRLPWHAEQEAHSYLYLDAVPDELPHDSILRWLNNRGLGPFPVGDRQLPPPPRTIEVAVTNRFVRTTGDLGFRFADLVRSPWVLTRSQAAEAEPAYRLVGAPREELPNRFGAGLMLDWSGGEGSDPPAQWAEWMAPPPDAYPVLFRSGSYNAESENIAAGLLAAGLRPHHPLWQGKTPVLVTDLAHDDAASLARQVAELVRHPVRTAAISSAAVNDGIPATTRSPADGPGLAEIEPATFRSIPGAAEPDSGEAIVRPDPGPTDQVEPTEQVVPREPAVPTVQVESVGRDEPGAGSRAGVHQVLWLGSAEPEVDPAEQAAVQAAPRAVGMVTILSHFDVAGQRIQVGEKYLNAVEFAAYLRRDHGWPERGGRDVVLVACETGRAPRSFLGGGESFARRLRAELQVGVLAPRSAAFTLADGQVITGGVSLHAVGGRLRPLLDRPWSASVWKWYDPDPTKPSRLLDSSLTQALEKGLGKVVVVPSSEVPLTPVRWSGRPHGPGAVDSLQSPAPAGSTGTGAPLGVGPHHLPGATATSAPTHDAANSGAVWVINHEPAFASSVQPDSATTHPQALPDTTVLYVVERDGEHSGDDVDLNQIVDDTDAASRPVVVVAVRDAAHRFTDQLRRLADTHPETWFLAPNGAVSVSDGLIHAGPSGTAETWESFHHGVEPRAALVGAITPTALAAWRAAISSAVVEPATAATIELTAPGPVPVGNTPAFAAPDRGRSTGSTSTPSEGEQLDVAWAVDMLPVLEMRLRHAEELASPDAVEIQAVAEALTELRVLVQQAEAANELPTSSLARLMATATVEQMRTWQEIGQRRAVEASQPADNTGTQPRQWLSSVLYREFPIWTGVLNRAPDALVDADFLPVVQQVLDPAATVVTAAHLTTLDNHIRTLVDGGQQVTVDALIRRAAFDRLKAELGALPTAAGRAAELDQQVVEVMNRIGGLPDDRRLEMRGLIRDLLVEREEHVAPTEANLRILDTLISAAYRRYAKSNDGASPDGPLGLSHLQDLLQHKLGDRAQLTWQNMTRLADRADARELWRKRHPVQAQLAQVARAFTVKVPAVRTSGVYRTVLSRHERTLQKQPGQVDSPAERLRETNELWNTISAAPAAPQSRTPIAVDRADLAALVRVRRTVYADARDRRYTGLSDYQAMATELLGADGRVGAAELAQLAALVREARANGVPGWRANLVPSAERYGRSVLRRQLTESALSRWHDGRPGPRPIPPGVAGDHSRLVSSFHAIGEMPFVPALTAWLNSALPFGTGAVSEDVVSRTLMSSFAQVLDDGAVLTVNAGGRTYDIRLWAVPTGAPTVEDGSLLEAKQEGSTRFPGKQELRIYRYEDRATGQASGRGRNWDAGITYRNSFGDPDTVGAGRVDASATYGRASTQGRRQLAASALSDYQQLRIKEPLGWVRLPVNWVARVQENQGERPGRWRDIEFRTEDGTPRQDDVRYAVAQFQLPYSAEQSQRAELAPNVDPGYLQEKEITTPEQFPVWDMDHAVSRLQLADRVLTEVRRILDPDDYAFWKPAVEAYLTNDQMVMGLRDILRPRDQRDYQQVFRQTLQRDGRYLSFSLTAGDLPQPVNAVTKISEVSRSGETRFDKVSAVVLKTLLSVDDSRSGRGTLTGGLRVLAQYLRLNGRAQYTRRTAEQHIRHHRAILTRASRVGGTLQVLLANFTVQLDVHHQRGTAPPVTGSAAVPGYAHFLLHSADLRALPLDWAPARSEQHRQQDTAEDVKLAQDATPDPDRRWWSPGAGFGVTMDFVERLDGVQDLYDAIADRMVQEGHLPADASPRDRTPWEHLQTLAVTGADLNRPGQGYANWQTLLSQLSEQSLRTRADDVLGADADQPGVTMTFPHPSAPADLSQRLTIGLRAEVVGDGTHQGITKYQVQYGHASVDTMAAKGAGTTSTDISGAAGLGATVNEAGLLQGQHGRQHNTSSSTKLGRTQSTSVASDTDGQKMPSSRYVVPIRWTWFAELGDQRVGDGSRDSRATLLQPDSLHARASDRPLPPLSVVPVQPTQPPVTIDTGGTPPPWLATDQRFRSPLTTMGTAIYTTIGVRGVGALQQELIAALPDLPKAAVWQGLTSTVYKSALLRALSAAATIPIGDRQIALTAQPVGRPEVVRVWFPYTQQVLESQVGHEQGTEALTLRGRSGQANLGGTSLGSDGSGMAAGNIAISDSTGAGEGQASLYTVGSYRGIYQDTEMAVVRTVVVNRITMPAGPVVETFGEVLLNVLLADVLAHRDAFDHAGLLDSHPAGPTQASTPPLARALTTRLDPPVSLQDGLSWAVVWPMVLDGGATEVGFGALTRKLTEQAASFGEPDLVTQVRSLPSWLSPYLAKMRDGGATWTFKAGGRTFELVMTAELVGPARDSRPGATGEKIYDRGNAYQDTSRRNVTSTNVTIGASGANGLGQADGHWGLNLTESRSKRVDQADTRGSNLLFMTGLRANKLTDFTQAVRFDASMREITDLGTRIVDGLRKLPGGAFGAKAPVRDWSITVTEDHVVSVPTEGTLAHGAPRQDFGITLRNRLPATFRIEGMLGLQAIFDAVASTGRGRTLDPATVTPTSAQLTFESIRDNLAAMLTHEGARFDSVATATEVRHVGAQAILVRARFDRIRQLYYMEKAELENYDHATDLAAHSTGRNNRHNTGVTADLAVELPAGIGRIGPRVGVGVERTGNINADRTAWIERRPWLRSDTSVFFVYATLNYEISVPGTGEPLRRVGGVELVVDQKGAREMGIPIEDLMSVVPPAKRAKEFPDEAIQSGAPQPHSSGSSQSSGSRDQAIVQGFRTVVGRLGEMTERGASLIEPEGPRPAPAPADLTADTTGPVRPGSATASGETSARDAVVAFRSAFGAMSRSAEDIELTGPLPDASQDDSGQPHREPRR</sequence>